<protein>
    <recommendedName>
        <fullName evidence="1">Peptidoglycan beta-N-acetylmuramidase NamZ N-terminal domain-containing protein</fullName>
    </recommendedName>
</protein>
<proteinExistence type="predicted"/>
<dbReference type="PANTHER" id="PTHR42915">
    <property type="entry name" value="HYPOTHETICAL 460 KDA PROTEIN IN FEUA-SIGW INTERGENIC REGION [PRECURSOR]"/>
    <property type="match status" value="1"/>
</dbReference>
<evidence type="ECO:0000259" key="1">
    <source>
        <dbReference type="Pfam" id="PF07075"/>
    </source>
</evidence>
<dbReference type="Gene3D" id="3.40.50.12170">
    <property type="entry name" value="Uncharacterised protein PF07075, DUF1343"/>
    <property type="match status" value="1"/>
</dbReference>
<accession>A0AA37XJ73</accession>
<sequence>MFKIRKKTLFLATVFLFLSIFGMEKIASTDENEEFQFGIEVLLDEQKNLLEDKRVGLVTNPTGVNQNLESDVDLLFNDPDIDLTALYGPEHGVRGNEEAGEYIEFYTDPETELPVYSLYGETQKPSDEMLEDVDTLVFDIQDAGVTYYTYVWTMYNVIEAAAENDKEVVILDRPNPLGGDRVEGPV</sequence>
<dbReference type="InterPro" id="IPR048502">
    <property type="entry name" value="NamZ_N"/>
</dbReference>
<dbReference type="PANTHER" id="PTHR42915:SF1">
    <property type="entry name" value="PEPTIDOGLYCAN BETA-N-ACETYLMURAMIDASE NAMZ"/>
    <property type="match status" value="1"/>
</dbReference>
<dbReference type="InterPro" id="IPR008302">
    <property type="entry name" value="NamZ"/>
</dbReference>
<name>A0AA37XJ73_9ENTE</name>
<dbReference type="GO" id="GO:0033922">
    <property type="term" value="F:peptidoglycan beta-N-acetylmuramidase activity"/>
    <property type="evidence" value="ECO:0007669"/>
    <property type="project" value="InterPro"/>
</dbReference>
<evidence type="ECO:0000313" key="3">
    <source>
        <dbReference type="Proteomes" id="UP001157039"/>
    </source>
</evidence>
<dbReference type="AlphaFoldDB" id="A0AA37XJ73"/>
<evidence type="ECO:0000313" key="2">
    <source>
        <dbReference type="EMBL" id="GMA71878.1"/>
    </source>
</evidence>
<dbReference type="EMBL" id="BSUW01000001">
    <property type="protein sequence ID" value="GMA71878.1"/>
    <property type="molecule type" value="Genomic_DNA"/>
</dbReference>
<reference evidence="2 3" key="1">
    <citation type="journal article" date="2014" name="Int. J. Syst. Evol. Microbiol.">
        <title>Complete genome sequence of Corynebacterium casei LMG S-19264T (=DSM 44701T), isolated from a smear-ripened cheese.</title>
        <authorList>
            <consortium name="US DOE Joint Genome Institute (JGI-PGF)"/>
            <person name="Walter F."/>
            <person name="Albersmeier A."/>
            <person name="Kalinowski J."/>
            <person name="Ruckert C."/>
        </authorList>
    </citation>
    <scope>NUCLEOTIDE SEQUENCE [LARGE SCALE GENOMIC DNA]</scope>
    <source>
        <strain evidence="2 3">NBRC 114545</strain>
    </source>
</reference>
<dbReference type="Pfam" id="PF07075">
    <property type="entry name" value="NamZ_N"/>
    <property type="match status" value="1"/>
</dbReference>
<dbReference type="Proteomes" id="UP001157039">
    <property type="component" value="Unassembled WGS sequence"/>
</dbReference>
<gene>
    <name evidence="2" type="ORF">GCM10025885_09270</name>
</gene>
<feature type="domain" description="Peptidoglycan beta-N-acetylmuramidase NamZ N-terminal" evidence="1">
    <location>
        <begin position="55"/>
        <end position="186"/>
    </location>
</feature>
<organism evidence="2 3">
    <name type="scientific">Tetragenococcus osmophilus</name>
    <dbReference type="NCBI Taxonomy" id="526944"/>
    <lineage>
        <taxon>Bacteria</taxon>
        <taxon>Bacillati</taxon>
        <taxon>Bacillota</taxon>
        <taxon>Bacilli</taxon>
        <taxon>Lactobacillales</taxon>
        <taxon>Enterococcaceae</taxon>
        <taxon>Tetragenococcus</taxon>
    </lineage>
</organism>
<comment type="caution">
    <text evidence="2">The sequence shown here is derived from an EMBL/GenBank/DDBJ whole genome shotgun (WGS) entry which is preliminary data.</text>
</comment>